<accession>A0A1X7URP7</accession>
<protein>
    <recommendedName>
        <fullName evidence="2">CCHC-type domain-containing protein</fullName>
    </recommendedName>
</protein>
<dbReference type="AlphaFoldDB" id="A0A1X7URP7"/>
<evidence type="ECO:0000313" key="1">
    <source>
        <dbReference type="EnsemblMetazoa" id="Aqu2.1.30650_001"/>
    </source>
</evidence>
<reference evidence="1" key="1">
    <citation type="submission" date="2017-05" db="UniProtKB">
        <authorList>
            <consortium name="EnsemblMetazoa"/>
        </authorList>
    </citation>
    <scope>IDENTIFICATION</scope>
</reference>
<name>A0A1X7URP7_AMPQE</name>
<evidence type="ECO:0008006" key="2">
    <source>
        <dbReference type="Google" id="ProtNLM"/>
    </source>
</evidence>
<proteinExistence type="predicted"/>
<sequence>MIIEQGRCFVCLCAGHISKHCRSSMSCTTCKGRHHSSVSMRISKPNLAQRHSTARDGASHIHLRGLIKRPLHLKDELRVPPSILV</sequence>
<dbReference type="EnsemblMetazoa" id="Aqu2.1.30650_001">
    <property type="protein sequence ID" value="Aqu2.1.30650_001"/>
    <property type="gene ID" value="Aqu2.1.30650"/>
</dbReference>
<dbReference type="InParanoid" id="A0A1X7URP7"/>
<organism evidence="1">
    <name type="scientific">Amphimedon queenslandica</name>
    <name type="common">Sponge</name>
    <dbReference type="NCBI Taxonomy" id="400682"/>
    <lineage>
        <taxon>Eukaryota</taxon>
        <taxon>Metazoa</taxon>
        <taxon>Porifera</taxon>
        <taxon>Demospongiae</taxon>
        <taxon>Heteroscleromorpha</taxon>
        <taxon>Haplosclerida</taxon>
        <taxon>Niphatidae</taxon>
        <taxon>Amphimedon</taxon>
    </lineage>
</organism>